<dbReference type="AlphaFoldDB" id="A0A9P7N687"/>
<name>A0A9P7N687_9HYPO</name>
<sequence>MARRCQNKGKPVEAEATREKYDMVASQRALIKNGFHSAVTSKKPEEIEREWLARYANIIERPLKSEFRNQAPFRYLTTATLLFRYETKYGNSKNGAYNVGGTNSLAKFLNAADVGGEVANAIFAEGIGTVLNAAVTSSTSWLSISNSVKIWDMNASDFRTDGNSGVLLAVTPECTVGEMKQAHDLDPYGLHPSNAVSGWCAEAMKLEKEIYLSIHLVHGRAKDKGRRRHKRQQDEQRVKKILPEDLLAREIVHVIRGIRDVTTIWSANQFVSGPDCRLFDPPAIFSVSRLKGLLTQILERRNSFKVLYFQKIPYLDRRMVAVILRSCPNVRMVGIYECPLIHFGDVICLIDLIYEVNHHRRKEGLPEITGLDFYPHYNKGTPFASDATATYGLTWGPLKLDVAQRGFFNIIMKAFLKSRRMKLGLLFEQDKAFCKYLNQIPNYPLAVPTFLDAMYRYMEAKDEKARKRALYDLLKPVRLGLERHMDQDWPDYYSKIMGKHVVFCSSCGYETLQEFFTFFARQVPRPHRRRCAGCTLQRWLDGEDDHLKAQKKQILDTLFPDWKGSEFNSDAPLPSSVRNILRLHSTESVRPRVNRILIDNKGEMYCPRIMEAFVRDNKGHFDSLQSLPSLSELLKGPGSVNRWGHVYNKCNNLDMYSRTTRKVQQDSVRNHGDKGVLGARLDGGMPDHVEELQPCKVASDGTPSHDFQAAALFFTGLACKGWSGYN</sequence>
<keyword evidence="2" id="KW-1185">Reference proteome</keyword>
<dbReference type="OrthoDB" id="5428138at2759"/>
<evidence type="ECO:0000313" key="1">
    <source>
        <dbReference type="EMBL" id="KAG5998403.1"/>
    </source>
</evidence>
<dbReference type="EMBL" id="SRPW01001861">
    <property type="protein sequence ID" value="KAG5998403.1"/>
    <property type="molecule type" value="Genomic_DNA"/>
</dbReference>
<evidence type="ECO:0000313" key="2">
    <source>
        <dbReference type="Proteomes" id="UP000748025"/>
    </source>
</evidence>
<comment type="caution">
    <text evidence="1">The sequence shown here is derived from an EMBL/GenBank/DDBJ whole genome shotgun (WGS) entry which is preliminary data.</text>
</comment>
<reference evidence="1" key="1">
    <citation type="journal article" date="2020" name="bioRxiv">
        <title>Whole genome comparisons of ergot fungi reveals the divergence and evolution of species within the genus Claviceps are the result of varying mechanisms driving genome evolution and host range expansion.</title>
        <authorList>
            <person name="Wyka S.A."/>
            <person name="Mondo S.J."/>
            <person name="Liu M."/>
            <person name="Dettman J."/>
            <person name="Nalam V."/>
            <person name="Broders K.D."/>
        </authorList>
    </citation>
    <scope>NUCLEOTIDE SEQUENCE</scope>
    <source>
        <strain evidence="1">CCC 602</strain>
    </source>
</reference>
<dbReference type="Proteomes" id="UP000748025">
    <property type="component" value="Unassembled WGS sequence"/>
</dbReference>
<accession>A0A9P7N687</accession>
<organism evidence="1 2">
    <name type="scientific">Claviceps pusilla</name>
    <dbReference type="NCBI Taxonomy" id="123648"/>
    <lineage>
        <taxon>Eukaryota</taxon>
        <taxon>Fungi</taxon>
        <taxon>Dikarya</taxon>
        <taxon>Ascomycota</taxon>
        <taxon>Pezizomycotina</taxon>
        <taxon>Sordariomycetes</taxon>
        <taxon>Hypocreomycetidae</taxon>
        <taxon>Hypocreales</taxon>
        <taxon>Clavicipitaceae</taxon>
        <taxon>Claviceps</taxon>
    </lineage>
</organism>
<gene>
    <name evidence="1" type="ORF">E4U43_002419</name>
</gene>
<proteinExistence type="predicted"/>
<protein>
    <submittedName>
        <fullName evidence="1">Uncharacterized protein</fullName>
    </submittedName>
</protein>